<accession>A0A9J5WNV3</accession>
<sequence>MTFKNKEDLANSLKIVCLKKDFGLKKIYKGMEHAKSSVRGTHDHGYAVLNAYLYHFYKAAKVYDRCEFNYHFNQIRDLVPKAAEIGFKKCIKAFCLGNRYNIMTSNIAESVNVMFDVEKEFPIREKFLLHMLIQANLKEGDIRDGAELVNHFQQEKISVSYGRTLTTKELHAQIEMLHKYC</sequence>
<gene>
    <name evidence="1" type="ORF">H5410_056997</name>
</gene>
<evidence type="ECO:0000313" key="2">
    <source>
        <dbReference type="Proteomes" id="UP000824120"/>
    </source>
</evidence>
<dbReference type="Proteomes" id="UP000824120">
    <property type="component" value="Chromosome 11"/>
</dbReference>
<organism evidence="1 2">
    <name type="scientific">Solanum commersonii</name>
    <name type="common">Commerson's wild potato</name>
    <name type="synonym">Commerson's nightshade</name>
    <dbReference type="NCBI Taxonomy" id="4109"/>
    <lineage>
        <taxon>Eukaryota</taxon>
        <taxon>Viridiplantae</taxon>
        <taxon>Streptophyta</taxon>
        <taxon>Embryophyta</taxon>
        <taxon>Tracheophyta</taxon>
        <taxon>Spermatophyta</taxon>
        <taxon>Magnoliopsida</taxon>
        <taxon>eudicotyledons</taxon>
        <taxon>Gunneridae</taxon>
        <taxon>Pentapetalae</taxon>
        <taxon>asterids</taxon>
        <taxon>lamiids</taxon>
        <taxon>Solanales</taxon>
        <taxon>Solanaceae</taxon>
        <taxon>Solanoideae</taxon>
        <taxon>Solaneae</taxon>
        <taxon>Solanum</taxon>
    </lineage>
</organism>
<evidence type="ECO:0000313" key="1">
    <source>
        <dbReference type="EMBL" id="KAG5576863.1"/>
    </source>
</evidence>
<proteinExistence type="predicted"/>
<reference evidence="1 2" key="1">
    <citation type="submission" date="2020-09" db="EMBL/GenBank/DDBJ databases">
        <title>De no assembly of potato wild relative species, Solanum commersonii.</title>
        <authorList>
            <person name="Cho K."/>
        </authorList>
    </citation>
    <scope>NUCLEOTIDE SEQUENCE [LARGE SCALE GENOMIC DNA]</scope>
    <source>
        <strain evidence="1">LZ3.2</strain>
        <tissue evidence="1">Leaf</tissue>
    </source>
</reference>
<dbReference type="AlphaFoldDB" id="A0A9J5WNV3"/>
<dbReference type="EMBL" id="JACXVP010000011">
    <property type="protein sequence ID" value="KAG5576863.1"/>
    <property type="molecule type" value="Genomic_DNA"/>
</dbReference>
<comment type="caution">
    <text evidence="1">The sequence shown here is derived from an EMBL/GenBank/DDBJ whole genome shotgun (WGS) entry which is preliminary data.</text>
</comment>
<keyword evidence="2" id="KW-1185">Reference proteome</keyword>
<protein>
    <submittedName>
        <fullName evidence="1">Uncharacterized protein</fullName>
    </submittedName>
</protein>
<name>A0A9J5WNV3_SOLCO</name>